<dbReference type="InterPro" id="IPR058922">
    <property type="entry name" value="WHD_DRP"/>
</dbReference>
<dbReference type="InterPro" id="IPR036388">
    <property type="entry name" value="WH-like_DNA-bd_sf"/>
</dbReference>
<protein>
    <recommendedName>
        <fullName evidence="11">Disease resistance protein RGA3</fullName>
    </recommendedName>
</protein>
<dbReference type="Gene3D" id="3.80.10.10">
    <property type="entry name" value="Ribonuclease Inhibitor"/>
    <property type="match status" value="3"/>
</dbReference>
<feature type="domain" description="Disease resistance protein winged helix" evidence="7">
    <location>
        <begin position="432"/>
        <end position="504"/>
    </location>
</feature>
<keyword evidence="4" id="KW-0067">ATP-binding</keyword>
<evidence type="ECO:0000259" key="7">
    <source>
        <dbReference type="Pfam" id="PF23559"/>
    </source>
</evidence>
<dbReference type="Pfam" id="PF18052">
    <property type="entry name" value="Rx_N"/>
    <property type="match status" value="1"/>
</dbReference>
<gene>
    <name evidence="9" type="ORF">RND81_14G229700</name>
</gene>
<accession>A0AAW1H103</accession>
<reference evidence="9 10" key="1">
    <citation type="submission" date="2024-03" db="EMBL/GenBank/DDBJ databases">
        <title>WGS assembly of Saponaria officinalis var. Norfolk2.</title>
        <authorList>
            <person name="Jenkins J."/>
            <person name="Shu S."/>
            <person name="Grimwood J."/>
            <person name="Barry K."/>
            <person name="Goodstein D."/>
            <person name="Schmutz J."/>
            <person name="Leebens-Mack J."/>
            <person name="Osbourn A."/>
        </authorList>
    </citation>
    <scope>NUCLEOTIDE SEQUENCE [LARGE SCALE GENOMIC DNA]</scope>
    <source>
        <strain evidence="10">cv. Norfolk2</strain>
        <strain evidence="9">JIC</strain>
        <tissue evidence="9">Leaf</tissue>
    </source>
</reference>
<dbReference type="InterPro" id="IPR002182">
    <property type="entry name" value="NB-ARC"/>
</dbReference>
<dbReference type="Pfam" id="PF00931">
    <property type="entry name" value="NB-ARC"/>
    <property type="match status" value="1"/>
</dbReference>
<dbReference type="Gene3D" id="3.40.50.300">
    <property type="entry name" value="P-loop containing nucleotide triphosphate hydrolases"/>
    <property type="match status" value="1"/>
</dbReference>
<dbReference type="EMBL" id="JBDFQZ010000014">
    <property type="protein sequence ID" value="KAK9667059.1"/>
    <property type="molecule type" value="Genomic_DNA"/>
</dbReference>
<dbReference type="GO" id="GO:0006952">
    <property type="term" value="P:defense response"/>
    <property type="evidence" value="ECO:0007669"/>
    <property type="project" value="UniProtKB-KW"/>
</dbReference>
<feature type="domain" description="NB-ARC" evidence="5">
    <location>
        <begin position="169"/>
        <end position="344"/>
    </location>
</feature>
<organism evidence="9 10">
    <name type="scientific">Saponaria officinalis</name>
    <name type="common">Common soapwort</name>
    <name type="synonym">Lychnis saponaria</name>
    <dbReference type="NCBI Taxonomy" id="3572"/>
    <lineage>
        <taxon>Eukaryota</taxon>
        <taxon>Viridiplantae</taxon>
        <taxon>Streptophyta</taxon>
        <taxon>Embryophyta</taxon>
        <taxon>Tracheophyta</taxon>
        <taxon>Spermatophyta</taxon>
        <taxon>Magnoliopsida</taxon>
        <taxon>eudicotyledons</taxon>
        <taxon>Gunneridae</taxon>
        <taxon>Pentapetalae</taxon>
        <taxon>Caryophyllales</taxon>
        <taxon>Caryophyllaceae</taxon>
        <taxon>Caryophylleae</taxon>
        <taxon>Saponaria</taxon>
    </lineage>
</organism>
<dbReference type="Pfam" id="PF23598">
    <property type="entry name" value="LRR_14"/>
    <property type="match status" value="1"/>
</dbReference>
<evidence type="ECO:0000256" key="1">
    <source>
        <dbReference type="ARBA" id="ARBA00022737"/>
    </source>
</evidence>
<evidence type="ECO:0000313" key="10">
    <source>
        <dbReference type="Proteomes" id="UP001443914"/>
    </source>
</evidence>
<dbReference type="GO" id="GO:0051707">
    <property type="term" value="P:response to other organism"/>
    <property type="evidence" value="ECO:0007669"/>
    <property type="project" value="UniProtKB-ARBA"/>
</dbReference>
<dbReference type="AlphaFoldDB" id="A0AAW1H103"/>
<dbReference type="EMBL" id="JBDFQZ010000014">
    <property type="protein sequence ID" value="KAK9667060.1"/>
    <property type="molecule type" value="Genomic_DNA"/>
</dbReference>
<keyword evidence="2" id="KW-0547">Nucleotide-binding</keyword>
<dbReference type="FunFam" id="1.10.10.10:FF:000322">
    <property type="entry name" value="Probable disease resistance protein At1g63360"/>
    <property type="match status" value="1"/>
</dbReference>
<keyword evidence="3" id="KW-0611">Plant defense</keyword>
<proteinExistence type="predicted"/>
<dbReference type="GO" id="GO:0043531">
    <property type="term" value="F:ADP binding"/>
    <property type="evidence" value="ECO:0007669"/>
    <property type="project" value="InterPro"/>
</dbReference>
<dbReference type="GO" id="GO:0005524">
    <property type="term" value="F:ATP binding"/>
    <property type="evidence" value="ECO:0007669"/>
    <property type="project" value="UniProtKB-KW"/>
</dbReference>
<dbReference type="InterPro" id="IPR027417">
    <property type="entry name" value="P-loop_NTPase"/>
</dbReference>
<dbReference type="Gene3D" id="1.10.8.430">
    <property type="entry name" value="Helical domain of apoptotic protease-activating factors"/>
    <property type="match status" value="1"/>
</dbReference>
<dbReference type="Proteomes" id="UP001443914">
    <property type="component" value="Unassembled WGS sequence"/>
</dbReference>
<dbReference type="PANTHER" id="PTHR36766:SF35">
    <property type="entry name" value="DISEASE RESISTANCE PROTEIN RGA3"/>
    <property type="match status" value="1"/>
</dbReference>
<dbReference type="InterPro" id="IPR032675">
    <property type="entry name" value="LRR_dom_sf"/>
</dbReference>
<feature type="domain" description="Disease resistance R13L4/SHOC-2-like LRR" evidence="8">
    <location>
        <begin position="554"/>
        <end position="838"/>
    </location>
</feature>
<dbReference type="SUPFAM" id="SSF52058">
    <property type="entry name" value="L domain-like"/>
    <property type="match status" value="2"/>
</dbReference>
<dbReference type="Pfam" id="PF23559">
    <property type="entry name" value="WHD_DRP"/>
    <property type="match status" value="1"/>
</dbReference>
<comment type="caution">
    <text evidence="9">The sequence shown here is derived from an EMBL/GenBank/DDBJ whole genome shotgun (WGS) entry which is preliminary data.</text>
</comment>
<dbReference type="PANTHER" id="PTHR36766">
    <property type="entry name" value="PLANT BROAD-SPECTRUM MILDEW RESISTANCE PROTEIN RPW8"/>
    <property type="match status" value="1"/>
</dbReference>
<dbReference type="PRINTS" id="PR00364">
    <property type="entry name" value="DISEASERSIST"/>
</dbReference>
<evidence type="ECO:0000259" key="5">
    <source>
        <dbReference type="Pfam" id="PF00931"/>
    </source>
</evidence>
<dbReference type="SUPFAM" id="SSF52540">
    <property type="entry name" value="P-loop containing nucleoside triphosphate hydrolases"/>
    <property type="match status" value="1"/>
</dbReference>
<dbReference type="Gene3D" id="1.20.5.4130">
    <property type="match status" value="1"/>
</dbReference>
<evidence type="ECO:0000256" key="3">
    <source>
        <dbReference type="ARBA" id="ARBA00022821"/>
    </source>
</evidence>
<evidence type="ECO:0000256" key="2">
    <source>
        <dbReference type="ARBA" id="ARBA00022741"/>
    </source>
</evidence>
<evidence type="ECO:0000256" key="4">
    <source>
        <dbReference type="ARBA" id="ARBA00022840"/>
    </source>
</evidence>
<evidence type="ECO:0000259" key="8">
    <source>
        <dbReference type="Pfam" id="PF23598"/>
    </source>
</evidence>
<dbReference type="InterPro" id="IPR041118">
    <property type="entry name" value="Rx_N"/>
</dbReference>
<feature type="domain" description="Disease resistance N-terminal" evidence="6">
    <location>
        <begin position="11"/>
        <end position="98"/>
    </location>
</feature>
<dbReference type="InterPro" id="IPR055414">
    <property type="entry name" value="LRR_R13L4/SHOC2-like"/>
</dbReference>
<sequence length="1134" mass="129383">MAELGIALAGKLIEVVGSEVIREICSIWGYKSQLEDLKDTITTIRQVLLDAESKDGKLGHKAEYYIQQLKHAVYDADDLFDEFLTLAELKQLNKGGKLSEKVRDFFSSKKNSLSVAYSMSRGVKKIRKKLNNFANNHNTFGFNIDSQPIRKRREETCSYVYKEEVVGREGDVDKVVHMLLDSGSRESISFLSIVGVGGLGKTTLAQLVFNDERIKSEFPLRLWTCVSDENANDFDVKKILTYILESVSNDKHDGFAMDMVQRKLGGLLGGKKYIIVLDDVWNEDRDKWLGLRKFLMMGGIGSRVLVTTRSKRTAIVVDDEHKYELEGLSPENSWHLFEMTAFGEKGKGTHDVNFSELVKLGKQIVEKCFNVPLAIRVVGTLLYGQDIRKWRSFQECGLAKLNNGENKIMSILKLSYDNLESPLKACFTYCSLFPKDFKIKKENLIRLWISQGYIVPFDVGQSLEDAADEYFSILLRRCFFQGVETNEFGGVKSFRIHDLIHDVALKVARNDVVTLNSIISNLGDDVHHVFHLGSKFKGGFFPKCKIRSYVRDGFEINFPVVKLVENCNFLRTLDLHDLDIQALPDSIGKLLHLRYLDLSINRRLLRLPNSITKLYNLQTLDLYGCSKLEELPKDLAKLVNLRYLDISWCIGLSHMPSGLNKLSCLCVLTDFMVGEGDSGGLEILQALTNLRGNIQIRISKNFRCAKKSSEFKEGYLIKMKHLETLAVKLGVTKNNETLLEKLKPPSSVKALELVYYNATTLPAKWWRGEDNLATLLPNLVCLYLFNCYNLLCLPSLSKLLHLKSLSLERLPKLEYIEDTSNEAFAFTFFPSLEYLKLVRMYNLKGWRKSEEANCNVWQLSFIKLSELDVRSCGKLASFPTCPRLEKLTLLDVNEELKMSLLKEEQLIKLREVEINNLDHLQSLPTASLTSLCISENTELESFSELEETIFKGCISLKSLSIVYCCRLRSINGGWWKHLTAFESLRLRCLPQLTFSGRGLARDNNDNDNDNDDDDDGTPWRFLEGRLRSLQLIWLDIKTLPTGMRYLTSLENLELDGCKNLESLPEWISCLSSLRSLRISYCDRFKLLPGHVRDLTSLQLLQVTECSLVTERFQDPDGDDWLNLQHIPTVDIRAD</sequence>
<evidence type="ECO:0000259" key="6">
    <source>
        <dbReference type="Pfam" id="PF18052"/>
    </source>
</evidence>
<keyword evidence="1" id="KW-0677">Repeat</keyword>
<dbReference type="InterPro" id="IPR042197">
    <property type="entry name" value="Apaf_helical"/>
</dbReference>
<dbReference type="Gene3D" id="1.10.10.10">
    <property type="entry name" value="Winged helix-like DNA-binding domain superfamily/Winged helix DNA-binding domain"/>
    <property type="match status" value="1"/>
</dbReference>
<evidence type="ECO:0000313" key="9">
    <source>
        <dbReference type="EMBL" id="KAK9667059.1"/>
    </source>
</evidence>
<evidence type="ECO:0008006" key="11">
    <source>
        <dbReference type="Google" id="ProtNLM"/>
    </source>
</evidence>
<keyword evidence="10" id="KW-1185">Reference proteome</keyword>
<name>A0AAW1H103_SAPOF</name>